<dbReference type="Proteomes" id="UP001310022">
    <property type="component" value="Unassembled WGS sequence"/>
</dbReference>
<accession>A0AAN5AL47</accession>
<dbReference type="Gene3D" id="3.40.50.2300">
    <property type="match status" value="1"/>
</dbReference>
<dbReference type="RefSeq" id="WP_338238104.1">
    <property type="nucleotide sequence ID" value="NZ_BQKE01000002.1"/>
</dbReference>
<name>A0AAN5AL47_9BACT</name>
<dbReference type="PANTHER" id="PTHR44591:SF3">
    <property type="entry name" value="RESPONSE REGULATORY DOMAIN-CONTAINING PROTEIN"/>
    <property type="match status" value="1"/>
</dbReference>
<dbReference type="SUPFAM" id="SSF52172">
    <property type="entry name" value="CheY-like"/>
    <property type="match status" value="1"/>
</dbReference>
<dbReference type="Pfam" id="PF00072">
    <property type="entry name" value="Response_reg"/>
    <property type="match status" value="1"/>
</dbReference>
<feature type="modified residue" description="4-aspartylphosphate" evidence="2">
    <location>
        <position position="56"/>
    </location>
</feature>
<dbReference type="InterPro" id="IPR001789">
    <property type="entry name" value="Sig_transdc_resp-reg_receiver"/>
</dbReference>
<gene>
    <name evidence="4" type="ORF">PEDI_34260</name>
</gene>
<sequence length="159" mass="18422">MTKEKPKILVVDDDIMILKIVQHALKDDYEIHEFSSLQSAMHALISGLQPEFFIVDLEIGPHSGFELLNFLHLSKQYFPEQVMVLSGNENLVSIESAFEAKAFDYLKKPFHPRELLLRIQRMDHRLSLVKGCPLGEVIEEEIYVAEAFDPWVYEMAMEE</sequence>
<reference evidence="4 5" key="1">
    <citation type="submission" date="2021-12" db="EMBL/GenBank/DDBJ databases">
        <title>Genome sequencing of bacteria with rrn-lacking chromosome and rrn-plasmid.</title>
        <authorList>
            <person name="Anda M."/>
            <person name="Iwasaki W."/>
        </authorList>
    </citation>
    <scope>NUCLEOTIDE SEQUENCE [LARGE SCALE GENOMIC DNA]</scope>
    <source>
        <strain evidence="4 5">NBRC 15940</strain>
    </source>
</reference>
<evidence type="ECO:0000313" key="4">
    <source>
        <dbReference type="EMBL" id="GJM62874.1"/>
    </source>
</evidence>
<evidence type="ECO:0000313" key="5">
    <source>
        <dbReference type="Proteomes" id="UP001310022"/>
    </source>
</evidence>
<dbReference type="EMBL" id="BQKE01000002">
    <property type="protein sequence ID" value="GJM62874.1"/>
    <property type="molecule type" value="Genomic_DNA"/>
</dbReference>
<keyword evidence="1 2" id="KW-0597">Phosphoprotein</keyword>
<evidence type="ECO:0000256" key="1">
    <source>
        <dbReference type="ARBA" id="ARBA00022553"/>
    </source>
</evidence>
<dbReference type="AlphaFoldDB" id="A0AAN5AL47"/>
<protein>
    <recommendedName>
        <fullName evidence="3">Response regulatory domain-containing protein</fullName>
    </recommendedName>
</protein>
<dbReference type="PROSITE" id="PS50110">
    <property type="entry name" value="RESPONSE_REGULATORY"/>
    <property type="match status" value="1"/>
</dbReference>
<dbReference type="InterPro" id="IPR050595">
    <property type="entry name" value="Bact_response_regulator"/>
</dbReference>
<proteinExistence type="predicted"/>
<dbReference type="CDD" id="cd00156">
    <property type="entry name" value="REC"/>
    <property type="match status" value="1"/>
</dbReference>
<dbReference type="PANTHER" id="PTHR44591">
    <property type="entry name" value="STRESS RESPONSE REGULATOR PROTEIN 1"/>
    <property type="match status" value="1"/>
</dbReference>
<comment type="caution">
    <text evidence="4">The sequence shown here is derived from an EMBL/GenBank/DDBJ whole genome shotgun (WGS) entry which is preliminary data.</text>
</comment>
<dbReference type="InterPro" id="IPR011006">
    <property type="entry name" value="CheY-like_superfamily"/>
</dbReference>
<dbReference type="GO" id="GO:0000160">
    <property type="term" value="P:phosphorelay signal transduction system"/>
    <property type="evidence" value="ECO:0007669"/>
    <property type="project" value="InterPro"/>
</dbReference>
<keyword evidence="5" id="KW-1185">Reference proteome</keyword>
<organism evidence="4 5">
    <name type="scientific">Persicobacter diffluens</name>
    <dbReference type="NCBI Taxonomy" id="981"/>
    <lineage>
        <taxon>Bacteria</taxon>
        <taxon>Pseudomonadati</taxon>
        <taxon>Bacteroidota</taxon>
        <taxon>Cytophagia</taxon>
        <taxon>Cytophagales</taxon>
        <taxon>Persicobacteraceae</taxon>
        <taxon>Persicobacter</taxon>
    </lineage>
</organism>
<evidence type="ECO:0000256" key="2">
    <source>
        <dbReference type="PROSITE-ProRule" id="PRU00169"/>
    </source>
</evidence>
<evidence type="ECO:0000259" key="3">
    <source>
        <dbReference type="PROSITE" id="PS50110"/>
    </source>
</evidence>
<feature type="domain" description="Response regulatory" evidence="3">
    <location>
        <begin position="7"/>
        <end position="123"/>
    </location>
</feature>
<dbReference type="SMART" id="SM00448">
    <property type="entry name" value="REC"/>
    <property type="match status" value="1"/>
</dbReference>